<dbReference type="Proteomes" id="UP000243884">
    <property type="component" value="Unassembled WGS sequence"/>
</dbReference>
<evidence type="ECO:0000256" key="8">
    <source>
        <dbReference type="ARBA" id="ARBA00022741"/>
    </source>
</evidence>
<evidence type="ECO:0000256" key="2">
    <source>
        <dbReference type="ARBA" id="ARBA00004496"/>
    </source>
</evidence>
<accession>A0A1W1Y2X8</accession>
<keyword evidence="10 13" id="KW-0067">ATP-binding</keyword>
<keyword evidence="6 13" id="KW-0963">Cytoplasm</keyword>
<dbReference type="Gene3D" id="3.30.63.10">
    <property type="entry name" value="Guanylate Kinase phosphate binding domain"/>
    <property type="match status" value="1"/>
</dbReference>
<dbReference type="EMBL" id="FWXK01000001">
    <property type="protein sequence ID" value="SMC30485.1"/>
    <property type="molecule type" value="Genomic_DNA"/>
</dbReference>
<evidence type="ECO:0000313" key="16">
    <source>
        <dbReference type="Proteomes" id="UP000243884"/>
    </source>
</evidence>
<dbReference type="SUPFAM" id="SSF52540">
    <property type="entry name" value="P-loop containing nucleoside triphosphate hydrolases"/>
    <property type="match status" value="1"/>
</dbReference>
<dbReference type="PANTHER" id="PTHR23117:SF13">
    <property type="entry name" value="GUANYLATE KINASE"/>
    <property type="match status" value="1"/>
</dbReference>
<feature type="binding site" evidence="13">
    <location>
        <begin position="12"/>
        <end position="19"/>
    </location>
    <ligand>
        <name>ATP</name>
        <dbReference type="ChEBI" id="CHEBI:30616"/>
    </ligand>
</feature>
<evidence type="ECO:0000256" key="7">
    <source>
        <dbReference type="ARBA" id="ARBA00022679"/>
    </source>
</evidence>
<dbReference type="NCBIfam" id="TIGR03263">
    <property type="entry name" value="guanyl_kin"/>
    <property type="match status" value="1"/>
</dbReference>
<dbReference type="AlphaFoldDB" id="A0A1W1Y2X8"/>
<dbReference type="PANTHER" id="PTHR23117">
    <property type="entry name" value="GUANYLATE KINASE-RELATED"/>
    <property type="match status" value="1"/>
</dbReference>
<keyword evidence="7 13" id="KW-0808">Transferase</keyword>
<dbReference type="EC" id="2.7.4.8" evidence="4 13"/>
<evidence type="ECO:0000256" key="11">
    <source>
        <dbReference type="ARBA" id="ARBA00030128"/>
    </source>
</evidence>
<dbReference type="RefSeq" id="WP_084097802.1">
    <property type="nucleotide sequence ID" value="NZ_FWXK01000001.1"/>
</dbReference>
<protein>
    <recommendedName>
        <fullName evidence="5 13">Guanylate kinase</fullName>
        <ecNumber evidence="4 13">2.7.4.8</ecNumber>
    </recommendedName>
    <alternativeName>
        <fullName evidence="11 13">GMP kinase</fullName>
    </alternativeName>
</protein>
<proteinExistence type="inferred from homology"/>
<feature type="domain" description="Guanylate kinase-like" evidence="14">
    <location>
        <begin position="5"/>
        <end position="186"/>
    </location>
</feature>
<keyword evidence="9 13" id="KW-0418">Kinase</keyword>
<evidence type="ECO:0000313" key="15">
    <source>
        <dbReference type="EMBL" id="SMC30485.1"/>
    </source>
</evidence>
<evidence type="ECO:0000256" key="3">
    <source>
        <dbReference type="ARBA" id="ARBA00005790"/>
    </source>
</evidence>
<comment type="subcellular location">
    <subcellularLocation>
        <location evidence="2 13">Cytoplasm</location>
    </subcellularLocation>
</comment>
<dbReference type="HAMAP" id="MF_00328">
    <property type="entry name" value="Guanylate_kinase"/>
    <property type="match status" value="1"/>
</dbReference>
<dbReference type="InterPro" id="IPR020590">
    <property type="entry name" value="Guanylate_kinase_CS"/>
</dbReference>
<evidence type="ECO:0000256" key="6">
    <source>
        <dbReference type="ARBA" id="ARBA00022490"/>
    </source>
</evidence>
<dbReference type="Pfam" id="PF00625">
    <property type="entry name" value="Guanylate_kin"/>
    <property type="match status" value="1"/>
</dbReference>
<keyword evidence="16" id="KW-1185">Reference proteome</keyword>
<dbReference type="GO" id="GO:0005524">
    <property type="term" value="F:ATP binding"/>
    <property type="evidence" value="ECO:0007669"/>
    <property type="project" value="UniProtKB-UniRule"/>
</dbReference>
<comment type="function">
    <text evidence="1 13">Essential for recycling GMP and indirectly, cGMP.</text>
</comment>
<dbReference type="OrthoDB" id="9808150at2"/>
<evidence type="ECO:0000256" key="12">
    <source>
        <dbReference type="ARBA" id="ARBA00048594"/>
    </source>
</evidence>
<dbReference type="SMART" id="SM00072">
    <property type="entry name" value="GuKc"/>
    <property type="match status" value="1"/>
</dbReference>
<dbReference type="CDD" id="cd00071">
    <property type="entry name" value="GMPK"/>
    <property type="match status" value="1"/>
</dbReference>
<dbReference type="GO" id="GO:0005829">
    <property type="term" value="C:cytosol"/>
    <property type="evidence" value="ECO:0007669"/>
    <property type="project" value="TreeGrafter"/>
</dbReference>
<dbReference type="FunFam" id="3.40.50.300:FF:000855">
    <property type="entry name" value="Guanylate kinase"/>
    <property type="match status" value="1"/>
</dbReference>
<organism evidence="15 16">
    <name type="scientific">Aerococcus suis</name>
    <dbReference type="NCBI Taxonomy" id="371602"/>
    <lineage>
        <taxon>Bacteria</taxon>
        <taxon>Bacillati</taxon>
        <taxon>Bacillota</taxon>
        <taxon>Bacilli</taxon>
        <taxon>Lactobacillales</taxon>
        <taxon>Aerococcaceae</taxon>
        <taxon>Aerococcus</taxon>
    </lineage>
</organism>
<dbReference type="GO" id="GO:0004385">
    <property type="term" value="F:GMP kinase activity"/>
    <property type="evidence" value="ECO:0007669"/>
    <property type="project" value="UniProtKB-UniRule"/>
</dbReference>
<dbReference type="FunFam" id="3.30.63.10:FF:000002">
    <property type="entry name" value="Guanylate kinase 1"/>
    <property type="match status" value="1"/>
</dbReference>
<evidence type="ECO:0000256" key="10">
    <source>
        <dbReference type="ARBA" id="ARBA00022840"/>
    </source>
</evidence>
<name>A0A1W1Y2X8_9LACT</name>
<dbReference type="PROSITE" id="PS00856">
    <property type="entry name" value="GUANYLATE_KINASE_1"/>
    <property type="match status" value="1"/>
</dbReference>
<evidence type="ECO:0000256" key="4">
    <source>
        <dbReference type="ARBA" id="ARBA00012961"/>
    </source>
</evidence>
<dbReference type="Gene3D" id="3.40.50.300">
    <property type="entry name" value="P-loop containing nucleotide triphosphate hydrolases"/>
    <property type="match status" value="1"/>
</dbReference>
<evidence type="ECO:0000256" key="5">
    <source>
        <dbReference type="ARBA" id="ARBA00016296"/>
    </source>
</evidence>
<gene>
    <name evidence="13" type="primary">gmk</name>
    <name evidence="15" type="ORF">SAMN04487984_0193</name>
</gene>
<evidence type="ECO:0000256" key="1">
    <source>
        <dbReference type="ARBA" id="ARBA00003531"/>
    </source>
</evidence>
<comment type="similarity">
    <text evidence="3 13">Belongs to the guanylate kinase family.</text>
</comment>
<keyword evidence="8 13" id="KW-0547">Nucleotide-binding</keyword>
<evidence type="ECO:0000259" key="14">
    <source>
        <dbReference type="PROSITE" id="PS50052"/>
    </source>
</evidence>
<dbReference type="InterPro" id="IPR008145">
    <property type="entry name" value="GK/Ca_channel_bsu"/>
</dbReference>
<sequence length="209" mass="24082">MKSKGLLVVLSGPSGVGKGTVRQALFATDHDKHQFLYSVSATTRQPRPGEVDGEDYFFLKRSEFEQMIEEEKLLEYAEYVGNYYGTPLEYVQEMTEQGKDVFLEIEVQGALQVKRRMPDGVFIFLAPPNLRELESRIVNRGTDSEEVIAKRMQQAREELQLMTQYDYVVENDSVDKAVKRIQTILDAEHLKTDRFIDNIVESYLQEGEE</sequence>
<dbReference type="InterPro" id="IPR017665">
    <property type="entry name" value="Guanylate_kinase"/>
</dbReference>
<dbReference type="STRING" id="371602.SAMN04487984_0193"/>
<dbReference type="InterPro" id="IPR008144">
    <property type="entry name" value="Guanylate_kin-like_dom"/>
</dbReference>
<evidence type="ECO:0000256" key="13">
    <source>
        <dbReference type="HAMAP-Rule" id="MF_00328"/>
    </source>
</evidence>
<comment type="catalytic activity">
    <reaction evidence="12 13">
        <text>GMP + ATP = GDP + ADP</text>
        <dbReference type="Rhea" id="RHEA:20780"/>
        <dbReference type="ChEBI" id="CHEBI:30616"/>
        <dbReference type="ChEBI" id="CHEBI:58115"/>
        <dbReference type="ChEBI" id="CHEBI:58189"/>
        <dbReference type="ChEBI" id="CHEBI:456216"/>
        <dbReference type="EC" id="2.7.4.8"/>
    </reaction>
</comment>
<dbReference type="InterPro" id="IPR027417">
    <property type="entry name" value="P-loop_NTPase"/>
</dbReference>
<evidence type="ECO:0000256" key="9">
    <source>
        <dbReference type="ARBA" id="ARBA00022777"/>
    </source>
</evidence>
<dbReference type="PROSITE" id="PS50052">
    <property type="entry name" value="GUANYLATE_KINASE_2"/>
    <property type="match status" value="1"/>
</dbReference>
<reference evidence="16" key="1">
    <citation type="submission" date="2017-04" db="EMBL/GenBank/DDBJ databases">
        <authorList>
            <person name="Varghese N."/>
            <person name="Submissions S."/>
        </authorList>
    </citation>
    <scope>NUCLEOTIDE SEQUENCE [LARGE SCALE GENOMIC DNA]</scope>
    <source>
        <strain evidence="16">DSM 21500</strain>
    </source>
</reference>